<keyword evidence="2" id="KW-1185">Reference proteome</keyword>
<evidence type="ECO:0000313" key="1">
    <source>
        <dbReference type="EMBL" id="KRT13827.1"/>
    </source>
</evidence>
<protein>
    <submittedName>
        <fullName evidence="1">Uncharacterized protein</fullName>
    </submittedName>
</protein>
<accession>A0A0T5VIY5</accession>
<dbReference type="Proteomes" id="UP000051950">
    <property type="component" value="Unassembled WGS sequence"/>
</dbReference>
<reference evidence="1 2" key="1">
    <citation type="submission" date="2015-11" db="EMBL/GenBank/DDBJ databases">
        <title>Sequence of Pedobacter ginsenosidimutans.</title>
        <authorList>
            <person name="Carson E."/>
            <person name="Keyser V."/>
            <person name="Newman J."/>
            <person name="Miller J."/>
        </authorList>
    </citation>
    <scope>NUCLEOTIDE SEQUENCE [LARGE SCALE GENOMIC DNA]</scope>
    <source>
        <strain evidence="1 2">KACC 14530</strain>
    </source>
</reference>
<comment type="caution">
    <text evidence="1">The sequence shown here is derived from an EMBL/GenBank/DDBJ whole genome shotgun (WGS) entry which is preliminary data.</text>
</comment>
<dbReference type="STRING" id="687842.ASU31_22590"/>
<proteinExistence type="predicted"/>
<evidence type="ECO:0000313" key="2">
    <source>
        <dbReference type="Proteomes" id="UP000051950"/>
    </source>
</evidence>
<name>A0A0T5VIY5_9SPHI</name>
<dbReference type="RefSeq" id="WP_057934519.1">
    <property type="nucleotide sequence ID" value="NZ_LMZQ01000031.1"/>
</dbReference>
<dbReference type="EMBL" id="LMZQ01000031">
    <property type="protein sequence ID" value="KRT13827.1"/>
    <property type="molecule type" value="Genomic_DNA"/>
</dbReference>
<dbReference type="OrthoDB" id="759672at2"/>
<sequence length="149" mass="17588">MRTQKNQIALTELKFSYQAFKRPLDVSKAKFSFKFLKRISGKPLPNHENERYVLFVNEKQHVFSWYKFQDFEKGGNYVQQIIGLALACNAYGIIILNYSDERPLFIDSVDELFVSICFDTCEKVKIDIIDYIICNPKTYLSYRKQCLKD</sequence>
<gene>
    <name evidence="1" type="ORF">ASU31_22590</name>
</gene>
<organism evidence="1 2">
    <name type="scientific">Pedobacter ginsenosidimutans</name>
    <dbReference type="NCBI Taxonomy" id="687842"/>
    <lineage>
        <taxon>Bacteria</taxon>
        <taxon>Pseudomonadati</taxon>
        <taxon>Bacteroidota</taxon>
        <taxon>Sphingobacteriia</taxon>
        <taxon>Sphingobacteriales</taxon>
        <taxon>Sphingobacteriaceae</taxon>
        <taxon>Pedobacter</taxon>
    </lineage>
</organism>
<dbReference type="AlphaFoldDB" id="A0A0T5VIY5"/>
<dbReference type="Gene3D" id="3.40.140.10">
    <property type="entry name" value="Cytidine Deaminase, domain 2"/>
    <property type="match status" value="1"/>
</dbReference>